<evidence type="ECO:0000313" key="2">
    <source>
        <dbReference type="RefSeq" id="XP_008574349.1"/>
    </source>
</evidence>
<keyword evidence="1" id="KW-1185">Reference proteome</keyword>
<feature type="non-terminal residue" evidence="2">
    <location>
        <position position="170"/>
    </location>
</feature>
<dbReference type="RefSeq" id="XP_008574349.1">
    <property type="nucleotide sequence ID" value="XM_008576127.1"/>
</dbReference>
<proteinExistence type="predicted"/>
<dbReference type="Proteomes" id="UP000694923">
    <property type="component" value="Unplaced"/>
</dbReference>
<reference evidence="2" key="1">
    <citation type="submission" date="2025-08" db="UniProtKB">
        <authorList>
            <consortium name="RefSeq"/>
        </authorList>
    </citation>
    <scope>IDENTIFICATION</scope>
</reference>
<dbReference type="GeneID" id="103593184"/>
<sequence>MCTLVRQQRKLVCEEKQDINAGKDTRDLRPLSGMKGEPRHWGLHLFRRLISIQPPQFGRVNMHYSEMPHNAVETEFKQNVGPAPKDLTTEIYFPSVKFRSHLSVVFYNQYFEHAKCIGEFGSKKGQERQTEEWAILPTTVMLSRLAGCSLKIYPNPHFGNCVVTKAHNCD</sequence>
<organism evidence="1 2">
    <name type="scientific">Galeopterus variegatus</name>
    <name type="common">Malayan flying lemur</name>
    <name type="synonym">Cynocephalus variegatus</name>
    <dbReference type="NCBI Taxonomy" id="482537"/>
    <lineage>
        <taxon>Eukaryota</taxon>
        <taxon>Metazoa</taxon>
        <taxon>Chordata</taxon>
        <taxon>Craniata</taxon>
        <taxon>Vertebrata</taxon>
        <taxon>Euteleostomi</taxon>
        <taxon>Mammalia</taxon>
        <taxon>Eutheria</taxon>
        <taxon>Euarchontoglires</taxon>
        <taxon>Dermoptera</taxon>
        <taxon>Cynocephalidae</taxon>
        <taxon>Galeopterus</taxon>
    </lineage>
</organism>
<protein>
    <submittedName>
        <fullName evidence="2">Uncharacterized protein C5orf64 homolog</fullName>
    </submittedName>
</protein>
<accession>A0ABM0R158</accession>
<evidence type="ECO:0000313" key="1">
    <source>
        <dbReference type="Proteomes" id="UP000694923"/>
    </source>
</evidence>
<name>A0ABM0R158_GALVR</name>
<gene>
    <name evidence="2" type="primary">LOC103593184</name>
</gene>